<dbReference type="EMBL" id="JWZT01002695">
    <property type="protein sequence ID" value="KII68859.1"/>
    <property type="molecule type" value="Genomic_DNA"/>
</dbReference>
<dbReference type="AlphaFoldDB" id="A0A0C2ITV0"/>
<comment type="caution">
    <text evidence="1">The sequence shown here is derived from an EMBL/GenBank/DDBJ whole genome shotgun (WGS) entry which is preliminary data.</text>
</comment>
<dbReference type="Proteomes" id="UP000031668">
    <property type="component" value="Unassembled WGS sequence"/>
</dbReference>
<sequence length="152" mass="17023">MICDFIAPLRTHPFESLAIAPYSFRSSSRLDVGDSIDPENVSHSLSILTLNPDSVPHFRISWNTVELPLSQSCLSSRLKTRGYAATINTGTQAPLKELRRVSKYPLGKRTFKISSERADYSHSQLCDDGSRRDCFQGTCHTLDSEKQVYGIL</sequence>
<reference evidence="1 2" key="1">
    <citation type="journal article" date="2014" name="Genome Biol. Evol.">
        <title>The genome of the myxosporean Thelohanellus kitauei shows adaptations to nutrient acquisition within its fish host.</title>
        <authorList>
            <person name="Yang Y."/>
            <person name="Xiong J."/>
            <person name="Zhou Z."/>
            <person name="Huo F."/>
            <person name="Miao W."/>
            <person name="Ran C."/>
            <person name="Liu Y."/>
            <person name="Zhang J."/>
            <person name="Feng J."/>
            <person name="Wang M."/>
            <person name="Wang M."/>
            <person name="Wang L."/>
            <person name="Yao B."/>
        </authorList>
    </citation>
    <scope>NUCLEOTIDE SEQUENCE [LARGE SCALE GENOMIC DNA]</scope>
    <source>
        <strain evidence="1">Wuqing</strain>
    </source>
</reference>
<gene>
    <name evidence="1" type="ORF">RF11_09073</name>
</gene>
<name>A0A0C2ITV0_THEKT</name>
<proteinExistence type="predicted"/>
<keyword evidence="2" id="KW-1185">Reference proteome</keyword>
<protein>
    <submittedName>
        <fullName evidence="1">Uncharacterized protein</fullName>
    </submittedName>
</protein>
<organism evidence="1 2">
    <name type="scientific">Thelohanellus kitauei</name>
    <name type="common">Myxosporean</name>
    <dbReference type="NCBI Taxonomy" id="669202"/>
    <lineage>
        <taxon>Eukaryota</taxon>
        <taxon>Metazoa</taxon>
        <taxon>Cnidaria</taxon>
        <taxon>Myxozoa</taxon>
        <taxon>Myxosporea</taxon>
        <taxon>Bivalvulida</taxon>
        <taxon>Platysporina</taxon>
        <taxon>Myxobolidae</taxon>
        <taxon>Thelohanellus</taxon>
    </lineage>
</organism>
<accession>A0A0C2ITV0</accession>
<evidence type="ECO:0000313" key="2">
    <source>
        <dbReference type="Proteomes" id="UP000031668"/>
    </source>
</evidence>
<evidence type="ECO:0000313" key="1">
    <source>
        <dbReference type="EMBL" id="KII68859.1"/>
    </source>
</evidence>